<reference evidence="2" key="1">
    <citation type="journal article" date="2019" name="Int. J. Syst. Evol. Microbiol.">
        <title>The Global Catalogue of Microorganisms (GCM) 10K type strain sequencing project: providing services to taxonomists for standard genome sequencing and annotation.</title>
        <authorList>
            <consortium name="The Broad Institute Genomics Platform"/>
            <consortium name="The Broad Institute Genome Sequencing Center for Infectious Disease"/>
            <person name="Wu L."/>
            <person name="Ma J."/>
        </authorList>
    </citation>
    <scope>NUCLEOTIDE SEQUENCE [LARGE SCALE GENOMIC DNA]</scope>
    <source>
        <strain evidence="2">JCM 17388</strain>
    </source>
</reference>
<protein>
    <recommendedName>
        <fullName evidence="3">Alpha/beta hydrolase</fullName>
    </recommendedName>
</protein>
<dbReference type="Proteomes" id="UP001501251">
    <property type="component" value="Unassembled WGS sequence"/>
</dbReference>
<comment type="caution">
    <text evidence="1">The sequence shown here is derived from an EMBL/GenBank/DDBJ whole genome shotgun (WGS) entry which is preliminary data.</text>
</comment>
<proteinExistence type="predicted"/>
<evidence type="ECO:0008006" key="3">
    <source>
        <dbReference type="Google" id="ProtNLM"/>
    </source>
</evidence>
<keyword evidence="2" id="KW-1185">Reference proteome</keyword>
<dbReference type="SUPFAM" id="SSF53474">
    <property type="entry name" value="alpha/beta-Hydrolases"/>
    <property type="match status" value="1"/>
</dbReference>
<dbReference type="Gene3D" id="3.40.50.1820">
    <property type="entry name" value="alpha/beta hydrolase"/>
    <property type="match status" value="1"/>
</dbReference>
<sequence>MHALVERSETMDPIMLSARAFRPYRSPARRFTDDELRRVTVPTQLVLAARTTLMRPGRALARARRLLPLRHGEIVPGIGHAIPLEAPELVTDRVLGFVDRTAGQV</sequence>
<name>A0ABP8BEP4_9ACTN</name>
<dbReference type="EMBL" id="BAABAQ010000014">
    <property type="protein sequence ID" value="GAA4205106.1"/>
    <property type="molecule type" value="Genomic_DNA"/>
</dbReference>
<evidence type="ECO:0000313" key="1">
    <source>
        <dbReference type="EMBL" id="GAA4205106.1"/>
    </source>
</evidence>
<dbReference type="InterPro" id="IPR029058">
    <property type="entry name" value="AB_hydrolase_fold"/>
</dbReference>
<accession>A0ABP8BEP4</accession>
<evidence type="ECO:0000313" key="2">
    <source>
        <dbReference type="Proteomes" id="UP001501251"/>
    </source>
</evidence>
<organism evidence="1 2">
    <name type="scientific">Streptosporangium oxazolinicum</name>
    <dbReference type="NCBI Taxonomy" id="909287"/>
    <lineage>
        <taxon>Bacteria</taxon>
        <taxon>Bacillati</taxon>
        <taxon>Actinomycetota</taxon>
        <taxon>Actinomycetes</taxon>
        <taxon>Streptosporangiales</taxon>
        <taxon>Streptosporangiaceae</taxon>
        <taxon>Streptosporangium</taxon>
    </lineage>
</organism>
<gene>
    <name evidence="1" type="ORF">GCM10022252_65130</name>
</gene>